<sequence length="633" mass="70208">MTLISLRNVHLGYGHPLLDGIDFSVEKGERVALVGRNGTGKSTFLKLLSRDIGPDDGDIAYADGTKVARLEQEVPLDTSGSVFDVVVGGLGGIGATLRRFHKLSHRIGLDPDPADLAEMEACQHAIEAAGAWDIEQRIQNLLTRLGLPGDDDIASLSGGLKRRVLLARALAIQPEVLLLDEPTNHLDLDAILWLEEFLLGWPGTLIFITHDRVFLQKLATRIIELDRGRLTDFPGDYPTYLRRKEELLEAEAKQEAEFDKRLAQEEVWIRQGIKARRTRDMGRVKRLVEMRKERGERRARVGQVNMLVQQAERSGKLVAEAENIGFGYEGRTIVRDFSTTLLRGDKIGIIGPNGCGKTTLLRLILGQLQPTSGQIKLGTNLEIAYFDQYRAQLDEEASVIDNVAQGSDRVTINGRNTHAIGYLRDFLFSPDRARQPVKSLSGGERNRLLLARLFTQPANLLVLDEPTNDLDADTLDLLEELLTEFNGTVLVVSHDRAFLNNLVTSVLVFEGEGKVNEYVGGYDDWLRQRPAPVSAPAKPVPEKTAPAQSTASAKPKKMSFKEQKELEGLPEKIEQLETEIAALNQRMADAGFYQQSKDAITQAQVRMAELEQSLALAYGRWETLEALREAAGG</sequence>
<dbReference type="PANTHER" id="PTHR42855:SF1">
    <property type="entry name" value="ABC TRANSPORTER DOMAIN-CONTAINING PROTEIN"/>
    <property type="match status" value="1"/>
</dbReference>
<dbReference type="InterPro" id="IPR037118">
    <property type="entry name" value="Val-tRNA_synth_C_sf"/>
</dbReference>
<dbReference type="Gene3D" id="1.10.287.380">
    <property type="entry name" value="Valyl-tRNA synthetase, C-terminal domain"/>
    <property type="match status" value="1"/>
</dbReference>
<dbReference type="PROSITE" id="PS00211">
    <property type="entry name" value="ABC_TRANSPORTER_1"/>
    <property type="match status" value="1"/>
</dbReference>
<evidence type="ECO:0000256" key="10">
    <source>
        <dbReference type="ARBA" id="ARBA00061478"/>
    </source>
</evidence>
<feature type="coiled-coil region" evidence="11">
    <location>
        <begin position="566"/>
        <end position="613"/>
    </location>
</feature>
<comment type="subcellular location">
    <subcellularLocation>
        <location evidence="11">Cytoplasm</location>
    </subcellularLocation>
    <text evidence="11">Associates with ribosomes.</text>
</comment>
<dbReference type="InterPro" id="IPR051309">
    <property type="entry name" value="ABCF_ATPase"/>
</dbReference>
<dbReference type="GO" id="GO:0006281">
    <property type="term" value="P:DNA repair"/>
    <property type="evidence" value="ECO:0007669"/>
    <property type="project" value="UniProtKB-KW"/>
</dbReference>
<dbReference type="Gene3D" id="3.40.50.300">
    <property type="entry name" value="P-loop containing nucleotide triphosphate hydrolases"/>
    <property type="match status" value="2"/>
</dbReference>
<dbReference type="InterPro" id="IPR003593">
    <property type="entry name" value="AAA+_ATPase"/>
</dbReference>
<dbReference type="RefSeq" id="WP_085213951.1">
    <property type="nucleotide sequence ID" value="NZ_FXAM01000001.1"/>
</dbReference>
<dbReference type="EC" id="3.6.1.-" evidence="11"/>
<evidence type="ECO:0000313" key="14">
    <source>
        <dbReference type="EMBL" id="SMF95598.1"/>
    </source>
</evidence>
<comment type="function">
    <text evidence="11">Probably plays a role in ribosome assembly or function. May be involved in resolution of branched DNA intermediates that result from template switching in postreplication gaps. Binds DNA and has ATPase activity.</text>
</comment>
<keyword evidence="3 11" id="KW-0547">Nucleotide-binding</keyword>
<dbReference type="SUPFAM" id="SSF52540">
    <property type="entry name" value="P-loop containing nucleoside triphosphate hydrolases"/>
    <property type="match status" value="2"/>
</dbReference>
<keyword evidence="7 11" id="KW-0238">DNA-binding</keyword>
<accession>A0A1Y6CY67</accession>
<keyword evidence="15" id="KW-1185">Reference proteome</keyword>
<keyword evidence="1 11" id="KW-0963">Cytoplasm</keyword>
<feature type="domain" description="ABC transporter" evidence="13">
    <location>
        <begin position="1"/>
        <end position="252"/>
    </location>
</feature>
<proteinExistence type="inferred from homology"/>
<keyword evidence="2 11" id="KW-0677">Repeat</keyword>
<dbReference type="GO" id="GO:0016887">
    <property type="term" value="F:ATP hydrolysis activity"/>
    <property type="evidence" value="ECO:0007669"/>
    <property type="project" value="UniProtKB-UniRule"/>
</dbReference>
<evidence type="ECO:0000313" key="15">
    <source>
        <dbReference type="Proteomes" id="UP000192923"/>
    </source>
</evidence>
<dbReference type="GO" id="GO:0003677">
    <property type="term" value="F:DNA binding"/>
    <property type="evidence" value="ECO:0007669"/>
    <property type="project" value="UniProtKB-UniRule"/>
</dbReference>
<evidence type="ECO:0000256" key="9">
    <source>
        <dbReference type="ARBA" id="ARBA00049360"/>
    </source>
</evidence>
<dbReference type="GO" id="GO:0005737">
    <property type="term" value="C:cytoplasm"/>
    <property type="evidence" value="ECO:0007669"/>
    <property type="project" value="UniProtKB-SubCell"/>
</dbReference>
<dbReference type="InterPro" id="IPR032524">
    <property type="entry name" value="ABC_tran_C"/>
</dbReference>
<dbReference type="EMBL" id="FXAM01000001">
    <property type="protein sequence ID" value="SMF95598.1"/>
    <property type="molecule type" value="Genomic_DNA"/>
</dbReference>
<dbReference type="FunFam" id="3.40.50.300:FF:000011">
    <property type="entry name" value="Putative ABC transporter ATP-binding component"/>
    <property type="match status" value="1"/>
</dbReference>
<evidence type="ECO:0000256" key="3">
    <source>
        <dbReference type="ARBA" id="ARBA00022741"/>
    </source>
</evidence>
<dbReference type="OrthoDB" id="9762051at2"/>
<dbReference type="GO" id="GO:0043022">
    <property type="term" value="F:ribosome binding"/>
    <property type="evidence" value="ECO:0007669"/>
    <property type="project" value="UniProtKB-UniRule"/>
</dbReference>
<evidence type="ECO:0000256" key="8">
    <source>
        <dbReference type="ARBA" id="ARBA00023204"/>
    </source>
</evidence>
<dbReference type="InterPro" id="IPR032781">
    <property type="entry name" value="ABC_tran_Xtn"/>
</dbReference>
<evidence type="ECO:0000259" key="13">
    <source>
        <dbReference type="PROSITE" id="PS50893"/>
    </source>
</evidence>
<keyword evidence="6 11" id="KW-0067">ATP-binding</keyword>
<dbReference type="FunFam" id="3.40.50.300:FF:000309">
    <property type="entry name" value="ABC transporter ATP-binding protein"/>
    <property type="match status" value="1"/>
</dbReference>
<dbReference type="AlphaFoldDB" id="A0A1Y6CY67"/>
<name>A0A1Y6CY67_9GAMM</name>
<dbReference type="Pfam" id="PF00005">
    <property type="entry name" value="ABC_tran"/>
    <property type="match status" value="2"/>
</dbReference>
<evidence type="ECO:0000256" key="4">
    <source>
        <dbReference type="ARBA" id="ARBA00022763"/>
    </source>
</evidence>
<feature type="binding site" evidence="11">
    <location>
        <begin position="35"/>
        <end position="42"/>
    </location>
    <ligand>
        <name>ATP</name>
        <dbReference type="ChEBI" id="CHEBI:30616"/>
        <label>1</label>
    </ligand>
</feature>
<comment type="catalytic activity">
    <reaction evidence="9 11">
        <text>ATP + H2O = ADP + phosphate + H(+)</text>
        <dbReference type="Rhea" id="RHEA:13065"/>
        <dbReference type="ChEBI" id="CHEBI:15377"/>
        <dbReference type="ChEBI" id="CHEBI:15378"/>
        <dbReference type="ChEBI" id="CHEBI:30616"/>
        <dbReference type="ChEBI" id="CHEBI:43474"/>
        <dbReference type="ChEBI" id="CHEBI:456216"/>
    </reaction>
</comment>
<evidence type="ECO:0000256" key="2">
    <source>
        <dbReference type="ARBA" id="ARBA00022737"/>
    </source>
</evidence>
<keyword evidence="4 11" id="KW-0227">DNA damage</keyword>
<gene>
    <name evidence="11" type="primary">uup</name>
    <name evidence="14" type="ORF">SAMN02949497_2963</name>
</gene>
<dbReference type="Proteomes" id="UP000192923">
    <property type="component" value="Unassembled WGS sequence"/>
</dbReference>
<evidence type="ECO:0000256" key="5">
    <source>
        <dbReference type="ARBA" id="ARBA00022801"/>
    </source>
</evidence>
<dbReference type="CDD" id="cd03221">
    <property type="entry name" value="ABCF_EF-3"/>
    <property type="match status" value="2"/>
</dbReference>
<dbReference type="PROSITE" id="PS50893">
    <property type="entry name" value="ABC_TRANSPORTER_2"/>
    <property type="match status" value="2"/>
</dbReference>
<organism evidence="14 15">
    <name type="scientific">Methylomagnum ishizawai</name>
    <dbReference type="NCBI Taxonomy" id="1760988"/>
    <lineage>
        <taxon>Bacteria</taxon>
        <taxon>Pseudomonadati</taxon>
        <taxon>Pseudomonadota</taxon>
        <taxon>Gammaproteobacteria</taxon>
        <taxon>Methylococcales</taxon>
        <taxon>Methylococcaceae</taxon>
        <taxon>Methylomagnum</taxon>
    </lineage>
</organism>
<dbReference type="Pfam" id="PF12848">
    <property type="entry name" value="ABC_tran_Xtn"/>
    <property type="match status" value="1"/>
</dbReference>
<dbReference type="InterPro" id="IPR017871">
    <property type="entry name" value="ABC_transporter-like_CS"/>
</dbReference>
<dbReference type="GO" id="GO:0005524">
    <property type="term" value="F:ATP binding"/>
    <property type="evidence" value="ECO:0007669"/>
    <property type="project" value="UniProtKB-UniRule"/>
</dbReference>
<protein>
    <recommendedName>
        <fullName evidence="11">ATP-binding protein Uup</fullName>
        <ecNumber evidence="11">3.6.1.-</ecNumber>
    </recommendedName>
</protein>
<keyword evidence="5 11" id="KW-0378">Hydrolase</keyword>
<reference evidence="14 15" key="1">
    <citation type="submission" date="2016-12" db="EMBL/GenBank/DDBJ databases">
        <authorList>
            <person name="Song W.-J."/>
            <person name="Kurnit D.M."/>
        </authorList>
    </citation>
    <scope>NUCLEOTIDE SEQUENCE [LARGE SCALE GENOMIC DNA]</scope>
    <source>
        <strain evidence="14 15">175</strain>
    </source>
</reference>
<comment type="similarity">
    <text evidence="10 11">Belongs to the ABC transporter superfamily. ABCF family. Uup subfamily.</text>
</comment>
<evidence type="ECO:0000256" key="12">
    <source>
        <dbReference type="SAM" id="MobiDB-lite"/>
    </source>
</evidence>
<dbReference type="InterPro" id="IPR027417">
    <property type="entry name" value="P-loop_NTPase"/>
</dbReference>
<dbReference type="STRING" id="1760988.SAMN02949497_2963"/>
<evidence type="ECO:0000256" key="11">
    <source>
        <dbReference type="HAMAP-Rule" id="MF_00848"/>
    </source>
</evidence>
<feature type="domain" description="ABC transporter" evidence="13">
    <location>
        <begin position="319"/>
        <end position="537"/>
    </location>
</feature>
<dbReference type="HAMAP" id="MF_00848">
    <property type="entry name" value="Uup"/>
    <property type="match status" value="1"/>
</dbReference>
<dbReference type="InterPro" id="IPR003439">
    <property type="entry name" value="ABC_transporter-like_ATP-bd"/>
</dbReference>
<evidence type="ECO:0000256" key="7">
    <source>
        <dbReference type="ARBA" id="ARBA00023125"/>
    </source>
</evidence>
<dbReference type="Pfam" id="PF16326">
    <property type="entry name" value="ABC_tran_CTD"/>
    <property type="match status" value="1"/>
</dbReference>
<dbReference type="SMART" id="SM00382">
    <property type="entry name" value="AAA"/>
    <property type="match status" value="2"/>
</dbReference>
<keyword evidence="8 11" id="KW-0234">DNA repair</keyword>
<dbReference type="InterPro" id="IPR043686">
    <property type="entry name" value="Uup"/>
</dbReference>
<feature type="binding site" evidence="11">
    <location>
        <begin position="351"/>
        <end position="358"/>
    </location>
    <ligand>
        <name>ATP</name>
        <dbReference type="ChEBI" id="CHEBI:30616"/>
        <label>2</label>
    </ligand>
</feature>
<evidence type="ECO:0000256" key="1">
    <source>
        <dbReference type="ARBA" id="ARBA00022490"/>
    </source>
</evidence>
<feature type="region of interest" description="Disordered" evidence="12">
    <location>
        <begin position="532"/>
        <end position="559"/>
    </location>
</feature>
<evidence type="ECO:0000256" key="6">
    <source>
        <dbReference type="ARBA" id="ARBA00022840"/>
    </source>
</evidence>
<keyword evidence="11" id="KW-0175">Coiled coil</keyword>
<dbReference type="PANTHER" id="PTHR42855">
    <property type="entry name" value="ABC TRANSPORTER ATP-BINDING SUBUNIT"/>
    <property type="match status" value="1"/>
</dbReference>